<dbReference type="PANTHER" id="PTHR21666">
    <property type="entry name" value="PEPTIDASE-RELATED"/>
    <property type="match status" value="1"/>
</dbReference>
<dbReference type="EMBL" id="CP028130">
    <property type="protein sequence ID" value="AZZ55796.1"/>
    <property type="molecule type" value="Genomic_DNA"/>
</dbReference>
<organism evidence="2 3">
    <name type="scientific">Rathayibacter iranicus</name>
    <dbReference type="NCBI Taxonomy" id="59737"/>
    <lineage>
        <taxon>Bacteria</taxon>
        <taxon>Bacillati</taxon>
        <taxon>Actinomycetota</taxon>
        <taxon>Actinomycetes</taxon>
        <taxon>Micrococcales</taxon>
        <taxon>Microbacteriaceae</taxon>
        <taxon>Rathayibacter</taxon>
    </lineage>
</organism>
<protein>
    <submittedName>
        <fullName evidence="2">M23 family peptidase</fullName>
    </submittedName>
</protein>
<dbReference type="Pfam" id="PF01551">
    <property type="entry name" value="Peptidase_M23"/>
    <property type="match status" value="1"/>
</dbReference>
<gene>
    <name evidence="2" type="ORF">C7V51_07835</name>
</gene>
<dbReference type="KEGG" id="ria:C7V51_07835"/>
<dbReference type="InterPro" id="IPR050570">
    <property type="entry name" value="Cell_wall_metabolism_enzyme"/>
</dbReference>
<evidence type="ECO:0000313" key="2">
    <source>
        <dbReference type="EMBL" id="AZZ55796.1"/>
    </source>
</evidence>
<dbReference type="Proteomes" id="UP000283946">
    <property type="component" value="Chromosome"/>
</dbReference>
<dbReference type="Gene3D" id="2.70.70.10">
    <property type="entry name" value="Glucose Permease (Domain IIA)"/>
    <property type="match status" value="1"/>
</dbReference>
<dbReference type="GO" id="GO:0004222">
    <property type="term" value="F:metalloendopeptidase activity"/>
    <property type="evidence" value="ECO:0007669"/>
    <property type="project" value="TreeGrafter"/>
</dbReference>
<name>A0AAD1AGG1_9MICO</name>
<dbReference type="AlphaFoldDB" id="A0AAD1AGG1"/>
<dbReference type="PANTHER" id="PTHR21666:SF286">
    <property type="entry name" value="LIPOPROTEIN NLPD"/>
    <property type="match status" value="1"/>
</dbReference>
<evidence type="ECO:0000313" key="3">
    <source>
        <dbReference type="Proteomes" id="UP000283946"/>
    </source>
</evidence>
<sequence length="232" mass="25503">MIQIDNNFSYPIALDDDRDPYVSWRHHLGRGSAGGVDLAYPLGADVFANADGVVTTSSNYSGSGGMTASLRLDDGRTIQYMHLSSRGVANSTRVARGDVIAKSGASGKGSANYYDPHLHVHMILQDGTRVNLWDYFTESAPAPAPDISNKKEENIMLAIEQNRTSDGPDYLKIAIYGEGRWVEIAPNEREYYNAYRGVHNAQVDEGNAYFKMPQNAKSVDQTGWNATKKIHA</sequence>
<dbReference type="InterPro" id="IPR011055">
    <property type="entry name" value="Dup_hybrid_motif"/>
</dbReference>
<dbReference type="CDD" id="cd12797">
    <property type="entry name" value="M23_peptidase"/>
    <property type="match status" value="1"/>
</dbReference>
<dbReference type="RefSeq" id="WP_104264934.1">
    <property type="nucleotide sequence ID" value="NZ_CP028130.1"/>
</dbReference>
<reference evidence="2 3" key="1">
    <citation type="submission" date="2018-03" db="EMBL/GenBank/DDBJ databases">
        <title>Bacteriophage NCPPB3778 and a type I-E CRISPR drive the evolution of the US Biological Select Agent, Rathayibacter toxicus.</title>
        <authorList>
            <person name="Davis E.W.II."/>
            <person name="Tabima J.F."/>
            <person name="Weisberg A.J."/>
            <person name="Dantas Lopes L."/>
            <person name="Wiseman M.S."/>
            <person name="Wiseman M.S."/>
            <person name="Pupko T."/>
            <person name="Belcher M.S."/>
            <person name="Sechler A.J."/>
            <person name="Tancos M.A."/>
            <person name="Schroeder B.K."/>
            <person name="Murray T.D."/>
            <person name="Luster D.G."/>
            <person name="Schneider W.L."/>
            <person name="Rogers E."/>
            <person name="Andreote F.D."/>
            <person name="Grunwald N.J."/>
            <person name="Putnam M.L."/>
            <person name="Chang J.H."/>
        </authorList>
    </citation>
    <scope>NUCLEOTIDE SEQUENCE [LARGE SCALE GENOMIC DNA]</scope>
    <source>
        <strain evidence="2 3">NCCPB 2253</strain>
    </source>
</reference>
<dbReference type="InterPro" id="IPR016047">
    <property type="entry name" value="M23ase_b-sheet_dom"/>
</dbReference>
<accession>A0AAD1AGG1</accession>
<evidence type="ECO:0000259" key="1">
    <source>
        <dbReference type="Pfam" id="PF01551"/>
    </source>
</evidence>
<dbReference type="SUPFAM" id="SSF51261">
    <property type="entry name" value="Duplicated hybrid motif"/>
    <property type="match status" value="1"/>
</dbReference>
<feature type="domain" description="M23ase beta-sheet core" evidence="1">
    <location>
        <begin position="34"/>
        <end position="131"/>
    </location>
</feature>
<proteinExistence type="predicted"/>